<evidence type="ECO:0000313" key="3">
    <source>
        <dbReference type="Proteomes" id="UP000018958"/>
    </source>
</evidence>
<gene>
    <name evidence="2" type="ORF">F441_05188</name>
</gene>
<reference evidence="2 3" key="1">
    <citation type="submission" date="2013-11" db="EMBL/GenBank/DDBJ databases">
        <title>The Genome Sequence of Phytophthora parasitica CJ01A1.</title>
        <authorList>
            <consortium name="The Broad Institute Genomics Platform"/>
            <person name="Russ C."/>
            <person name="Tyler B."/>
            <person name="Panabieres F."/>
            <person name="Shan W."/>
            <person name="Tripathy S."/>
            <person name="Grunwald N."/>
            <person name="Machado M."/>
            <person name="Johnson C.S."/>
            <person name="Walker B."/>
            <person name="Young S.K."/>
            <person name="Zeng Q."/>
            <person name="Gargeya S."/>
            <person name="Fitzgerald M."/>
            <person name="Haas B."/>
            <person name="Abouelleil A."/>
            <person name="Allen A.W."/>
            <person name="Alvarado L."/>
            <person name="Arachchi H.M."/>
            <person name="Berlin A.M."/>
            <person name="Chapman S.B."/>
            <person name="Gainer-Dewar J."/>
            <person name="Goldberg J."/>
            <person name="Griggs A."/>
            <person name="Gujja S."/>
            <person name="Hansen M."/>
            <person name="Howarth C."/>
            <person name="Imamovic A."/>
            <person name="Ireland A."/>
            <person name="Larimer J."/>
            <person name="McCowan C."/>
            <person name="Murphy C."/>
            <person name="Pearson M."/>
            <person name="Poon T.W."/>
            <person name="Priest M."/>
            <person name="Roberts A."/>
            <person name="Saif S."/>
            <person name="Shea T."/>
            <person name="Sisk P."/>
            <person name="Sykes S."/>
            <person name="Wortman J."/>
            <person name="Nusbaum C."/>
            <person name="Birren B."/>
        </authorList>
    </citation>
    <scope>NUCLEOTIDE SEQUENCE [LARGE SCALE GENOMIC DNA]</scope>
    <source>
        <strain evidence="2 3">CJ01A1</strain>
    </source>
</reference>
<feature type="region of interest" description="Disordered" evidence="1">
    <location>
        <begin position="1"/>
        <end position="30"/>
    </location>
</feature>
<dbReference type="EMBL" id="ANIX01001103">
    <property type="protein sequence ID" value="ETP21226.1"/>
    <property type="molecule type" value="Genomic_DNA"/>
</dbReference>
<comment type="caution">
    <text evidence="2">The sequence shown here is derived from an EMBL/GenBank/DDBJ whole genome shotgun (WGS) entry which is preliminary data.</text>
</comment>
<feature type="compositionally biased region" description="Basic and acidic residues" evidence="1">
    <location>
        <begin position="14"/>
        <end position="23"/>
    </location>
</feature>
<name>W2XF14_PHYNI</name>
<evidence type="ECO:0000313" key="2">
    <source>
        <dbReference type="EMBL" id="ETP21226.1"/>
    </source>
</evidence>
<protein>
    <submittedName>
        <fullName evidence="2">Uncharacterized protein</fullName>
    </submittedName>
</protein>
<dbReference type="AlphaFoldDB" id="W2XF14"/>
<evidence type="ECO:0000256" key="1">
    <source>
        <dbReference type="SAM" id="MobiDB-lite"/>
    </source>
</evidence>
<proteinExistence type="predicted"/>
<dbReference type="Proteomes" id="UP000018958">
    <property type="component" value="Unassembled WGS sequence"/>
</dbReference>
<sequence length="30" mass="3506">MERFKELTSNVKPKINETKKDESSGQVVWP</sequence>
<organism evidence="2 3">
    <name type="scientific">Phytophthora nicotianae CJ01A1</name>
    <dbReference type="NCBI Taxonomy" id="1317063"/>
    <lineage>
        <taxon>Eukaryota</taxon>
        <taxon>Sar</taxon>
        <taxon>Stramenopiles</taxon>
        <taxon>Oomycota</taxon>
        <taxon>Peronosporomycetes</taxon>
        <taxon>Peronosporales</taxon>
        <taxon>Peronosporaceae</taxon>
        <taxon>Phytophthora</taxon>
    </lineage>
</organism>
<accession>W2XF14</accession>